<feature type="transmembrane region" description="Helical" evidence="2">
    <location>
        <begin position="12"/>
        <end position="40"/>
    </location>
</feature>
<reference evidence="3 4" key="1">
    <citation type="submission" date="2020-03" db="EMBL/GenBank/DDBJ databases">
        <title>Whole genome shotgun sequence of Phytohabitans rumicis NBRC 108638.</title>
        <authorList>
            <person name="Komaki H."/>
            <person name="Tamura T."/>
        </authorList>
    </citation>
    <scope>NUCLEOTIDE SEQUENCE [LARGE SCALE GENOMIC DNA]</scope>
    <source>
        <strain evidence="3 4">NBRC 108638</strain>
    </source>
</reference>
<comment type="caution">
    <text evidence="3">The sequence shown here is derived from an EMBL/GenBank/DDBJ whole genome shotgun (WGS) entry which is preliminary data.</text>
</comment>
<organism evidence="3 4">
    <name type="scientific">Phytohabitans rumicis</name>
    <dbReference type="NCBI Taxonomy" id="1076125"/>
    <lineage>
        <taxon>Bacteria</taxon>
        <taxon>Bacillati</taxon>
        <taxon>Actinomycetota</taxon>
        <taxon>Actinomycetes</taxon>
        <taxon>Micromonosporales</taxon>
        <taxon>Micromonosporaceae</taxon>
    </lineage>
</organism>
<protein>
    <submittedName>
        <fullName evidence="3">Uncharacterized protein</fullName>
    </submittedName>
</protein>
<name>A0A6V8KN52_9ACTN</name>
<evidence type="ECO:0000256" key="2">
    <source>
        <dbReference type="SAM" id="Phobius"/>
    </source>
</evidence>
<dbReference type="Proteomes" id="UP000482960">
    <property type="component" value="Unassembled WGS sequence"/>
</dbReference>
<proteinExistence type="predicted"/>
<accession>A0A6V8KN52</accession>
<reference evidence="3 4" key="2">
    <citation type="submission" date="2020-03" db="EMBL/GenBank/DDBJ databases">
        <authorList>
            <person name="Ichikawa N."/>
            <person name="Kimura A."/>
            <person name="Kitahashi Y."/>
            <person name="Uohara A."/>
        </authorList>
    </citation>
    <scope>NUCLEOTIDE SEQUENCE [LARGE SCALE GENOMIC DNA]</scope>
    <source>
        <strain evidence="3 4">NBRC 108638</strain>
    </source>
</reference>
<keyword evidence="4" id="KW-1185">Reference proteome</keyword>
<gene>
    <name evidence="3" type="ORF">Prum_002440</name>
</gene>
<keyword evidence="2" id="KW-1133">Transmembrane helix</keyword>
<evidence type="ECO:0000313" key="3">
    <source>
        <dbReference type="EMBL" id="GFJ86602.1"/>
    </source>
</evidence>
<keyword evidence="2" id="KW-0812">Transmembrane</keyword>
<feature type="compositionally biased region" description="Low complexity" evidence="1">
    <location>
        <begin position="69"/>
        <end position="81"/>
    </location>
</feature>
<keyword evidence="2" id="KW-0472">Membrane</keyword>
<evidence type="ECO:0000313" key="4">
    <source>
        <dbReference type="Proteomes" id="UP000482960"/>
    </source>
</evidence>
<dbReference type="EMBL" id="BLPG01000001">
    <property type="protein sequence ID" value="GFJ86602.1"/>
    <property type="molecule type" value="Genomic_DNA"/>
</dbReference>
<sequence>MLSTDTGLDRRLIMVAAVLVGVGGALGFAGLAIGSGAVLAAGRRWMRRNEVHPRDMAMQTWRQTREASRAGAQAWRAASPANAQGPA</sequence>
<evidence type="ECO:0000256" key="1">
    <source>
        <dbReference type="SAM" id="MobiDB-lite"/>
    </source>
</evidence>
<feature type="region of interest" description="Disordered" evidence="1">
    <location>
        <begin position="60"/>
        <end position="87"/>
    </location>
</feature>
<dbReference type="AlphaFoldDB" id="A0A6V8KN52"/>